<comment type="caution">
    <text evidence="8">The sequence shown here is derived from an EMBL/GenBank/DDBJ whole genome shotgun (WGS) entry which is preliminary data.</text>
</comment>
<evidence type="ECO:0000259" key="7">
    <source>
        <dbReference type="Pfam" id="PF00155"/>
    </source>
</evidence>
<dbReference type="Pfam" id="PF00155">
    <property type="entry name" value="Aminotran_1_2"/>
    <property type="match status" value="1"/>
</dbReference>
<dbReference type="EMBL" id="JBHEZZ010000002">
    <property type="protein sequence ID" value="MFC1400502.1"/>
    <property type="molecule type" value="Genomic_DNA"/>
</dbReference>
<evidence type="ECO:0000256" key="6">
    <source>
        <dbReference type="RuleBase" id="RU000481"/>
    </source>
</evidence>
<gene>
    <name evidence="8" type="ORF">ACEZDJ_04285</name>
</gene>
<dbReference type="Proteomes" id="UP001592528">
    <property type="component" value="Unassembled WGS sequence"/>
</dbReference>
<dbReference type="PRINTS" id="PR00753">
    <property type="entry name" value="ACCSYNTHASE"/>
</dbReference>
<accession>A0ABV6UGF0</accession>
<dbReference type="CDD" id="cd00609">
    <property type="entry name" value="AAT_like"/>
    <property type="match status" value="1"/>
</dbReference>
<dbReference type="SUPFAM" id="SSF53383">
    <property type="entry name" value="PLP-dependent transferases"/>
    <property type="match status" value="1"/>
</dbReference>
<keyword evidence="9" id="KW-1185">Reference proteome</keyword>
<keyword evidence="3 6" id="KW-0032">Aminotransferase</keyword>
<keyword evidence="5" id="KW-0663">Pyridoxal phosphate</keyword>
<dbReference type="GO" id="GO:0008483">
    <property type="term" value="F:transaminase activity"/>
    <property type="evidence" value="ECO:0007669"/>
    <property type="project" value="UniProtKB-KW"/>
</dbReference>
<evidence type="ECO:0000256" key="4">
    <source>
        <dbReference type="ARBA" id="ARBA00022679"/>
    </source>
</evidence>
<dbReference type="Gene3D" id="3.40.640.10">
    <property type="entry name" value="Type I PLP-dependent aspartate aminotransferase-like (Major domain)"/>
    <property type="match status" value="1"/>
</dbReference>
<evidence type="ECO:0000256" key="3">
    <source>
        <dbReference type="ARBA" id="ARBA00022576"/>
    </source>
</evidence>
<dbReference type="InterPro" id="IPR050596">
    <property type="entry name" value="AspAT/PAT-like"/>
</dbReference>
<organism evidence="8 9">
    <name type="scientific">Streptacidiphilus cavernicola</name>
    <dbReference type="NCBI Taxonomy" id="3342716"/>
    <lineage>
        <taxon>Bacteria</taxon>
        <taxon>Bacillati</taxon>
        <taxon>Actinomycetota</taxon>
        <taxon>Actinomycetes</taxon>
        <taxon>Kitasatosporales</taxon>
        <taxon>Streptomycetaceae</taxon>
        <taxon>Streptacidiphilus</taxon>
    </lineage>
</organism>
<dbReference type="EC" id="2.6.1.-" evidence="6"/>
<reference evidence="8 9" key="1">
    <citation type="submission" date="2024-09" db="EMBL/GenBank/DDBJ databases">
        <authorList>
            <person name="Lee S.D."/>
        </authorList>
    </citation>
    <scope>NUCLEOTIDE SEQUENCE [LARGE SCALE GENOMIC DNA]</scope>
    <source>
        <strain evidence="8 9">N1-5</strain>
    </source>
</reference>
<protein>
    <recommendedName>
        <fullName evidence="6">Aminotransferase</fullName>
        <ecNumber evidence="6">2.6.1.-</ecNumber>
    </recommendedName>
</protein>
<dbReference type="InterPro" id="IPR015422">
    <property type="entry name" value="PyrdxlP-dep_Trfase_small"/>
</dbReference>
<keyword evidence="4 6" id="KW-0808">Transferase</keyword>
<dbReference type="InterPro" id="IPR015424">
    <property type="entry name" value="PyrdxlP-dep_Trfase"/>
</dbReference>
<comment type="similarity">
    <text evidence="2 6">Belongs to the class-I pyridoxal-phosphate-dependent aminotransferase family.</text>
</comment>
<evidence type="ECO:0000256" key="5">
    <source>
        <dbReference type="ARBA" id="ARBA00022898"/>
    </source>
</evidence>
<dbReference type="PANTHER" id="PTHR46383">
    <property type="entry name" value="ASPARTATE AMINOTRANSFERASE"/>
    <property type="match status" value="1"/>
</dbReference>
<sequence length="415" mass="43789">MSAAFPHPDPSIRPADRRVSARIGAIAESATLAVDAKAKALKAAGRPVIGFGAGEPDFPTPGYIVDAAVAACRDPKNHRYTPAGGLPELKAAIAAKTLRDSGWAVEASQVLVTNGGKQAIYEAFAAILDPGDEVIVPAPYWTTYPESIQLAGGVAVEVVADETTGYKVSVQQLEAARTENTKVLLFVSPSNPTGAVYTRAEVEAVGRWAAEHGLWVLTDEIYEHLVYGDAEFVSLPVAVPELADKCIVVNGVAKTYAMTGWRVGWVVGPQDVIKAATNLQSHATSNVSNVAQVAALAAVSGDLAAVDEMKTAFDRRRKTIVRMLNEIPGVVCPEPEGAFYAYPSVKGLLGKEIRGRRAQSSAELAALILDEAEVAVVPGEAFGTPGYLRLSYALGDDDLVEGVSRLQKLLGEAQD</sequence>
<comment type="cofactor">
    <cofactor evidence="1 6">
        <name>pyridoxal 5'-phosphate</name>
        <dbReference type="ChEBI" id="CHEBI:597326"/>
    </cofactor>
</comment>
<dbReference type="RefSeq" id="WP_030251690.1">
    <property type="nucleotide sequence ID" value="NZ_JBHEZZ010000002.1"/>
</dbReference>
<evidence type="ECO:0000256" key="1">
    <source>
        <dbReference type="ARBA" id="ARBA00001933"/>
    </source>
</evidence>
<dbReference type="Gene3D" id="3.90.1150.10">
    <property type="entry name" value="Aspartate Aminotransferase, domain 1"/>
    <property type="match status" value="1"/>
</dbReference>
<dbReference type="InterPro" id="IPR004839">
    <property type="entry name" value="Aminotransferase_I/II_large"/>
</dbReference>
<dbReference type="PANTHER" id="PTHR46383:SF1">
    <property type="entry name" value="ASPARTATE AMINOTRANSFERASE"/>
    <property type="match status" value="1"/>
</dbReference>
<dbReference type="InterPro" id="IPR015421">
    <property type="entry name" value="PyrdxlP-dep_Trfase_major"/>
</dbReference>
<dbReference type="InterPro" id="IPR004838">
    <property type="entry name" value="NHTrfase_class1_PyrdxlP-BS"/>
</dbReference>
<name>A0ABV6UGF0_9ACTN</name>
<evidence type="ECO:0000256" key="2">
    <source>
        <dbReference type="ARBA" id="ARBA00007441"/>
    </source>
</evidence>
<evidence type="ECO:0000313" key="8">
    <source>
        <dbReference type="EMBL" id="MFC1400502.1"/>
    </source>
</evidence>
<proteinExistence type="inferred from homology"/>
<dbReference type="PROSITE" id="PS00105">
    <property type="entry name" value="AA_TRANSFER_CLASS_1"/>
    <property type="match status" value="1"/>
</dbReference>
<evidence type="ECO:0000313" key="9">
    <source>
        <dbReference type="Proteomes" id="UP001592528"/>
    </source>
</evidence>
<feature type="domain" description="Aminotransferase class I/classII large" evidence="7">
    <location>
        <begin position="47"/>
        <end position="401"/>
    </location>
</feature>